<dbReference type="InterPro" id="IPR003829">
    <property type="entry name" value="Pirin_N_dom"/>
</dbReference>
<dbReference type="InterPro" id="IPR011051">
    <property type="entry name" value="RmlC_Cupin_sf"/>
</dbReference>
<evidence type="ECO:0000259" key="3">
    <source>
        <dbReference type="Pfam" id="PF02678"/>
    </source>
</evidence>
<protein>
    <submittedName>
        <fullName evidence="4">Pirin family protein</fullName>
    </submittedName>
</protein>
<organism evidence="4 5">
    <name type="scientific">Dyadobacter subterraneus</name>
    <dbReference type="NCBI Taxonomy" id="2773304"/>
    <lineage>
        <taxon>Bacteria</taxon>
        <taxon>Pseudomonadati</taxon>
        <taxon>Bacteroidota</taxon>
        <taxon>Cytophagia</taxon>
        <taxon>Cytophagales</taxon>
        <taxon>Spirosomataceae</taxon>
        <taxon>Dyadobacter</taxon>
    </lineage>
</organism>
<name>A0ABR9WF43_9BACT</name>
<reference evidence="5" key="1">
    <citation type="submission" date="2023-07" db="EMBL/GenBank/DDBJ databases">
        <title>Dyadobacter sp. nov 'subterranea' isolated from contaminted grondwater.</title>
        <authorList>
            <person name="Szabo I."/>
            <person name="Al-Omari J."/>
            <person name="Szerdahelyi S.G."/>
            <person name="Rado J."/>
        </authorList>
    </citation>
    <scope>NUCLEOTIDE SEQUENCE [LARGE SCALE GENOMIC DNA]</scope>
    <source>
        <strain evidence="5">UP-52</strain>
    </source>
</reference>
<comment type="similarity">
    <text evidence="1 2">Belongs to the pirin family.</text>
</comment>
<comment type="caution">
    <text evidence="4">The sequence shown here is derived from an EMBL/GenBank/DDBJ whole genome shotgun (WGS) entry which is preliminary data.</text>
</comment>
<dbReference type="EMBL" id="JACYGY010000001">
    <property type="protein sequence ID" value="MBE9464013.1"/>
    <property type="molecule type" value="Genomic_DNA"/>
</dbReference>
<evidence type="ECO:0000313" key="5">
    <source>
        <dbReference type="Proteomes" id="UP000634134"/>
    </source>
</evidence>
<dbReference type="InterPro" id="IPR014710">
    <property type="entry name" value="RmlC-like_jellyroll"/>
</dbReference>
<feature type="domain" description="Pirin N-terminal" evidence="3">
    <location>
        <begin position="46"/>
        <end position="114"/>
    </location>
</feature>
<dbReference type="InterPro" id="IPR012093">
    <property type="entry name" value="Pirin"/>
</dbReference>
<evidence type="ECO:0000256" key="2">
    <source>
        <dbReference type="RuleBase" id="RU003457"/>
    </source>
</evidence>
<dbReference type="Pfam" id="PF02678">
    <property type="entry name" value="Pirin"/>
    <property type="match status" value="1"/>
</dbReference>
<dbReference type="Proteomes" id="UP000634134">
    <property type="component" value="Unassembled WGS sequence"/>
</dbReference>
<evidence type="ECO:0000256" key="1">
    <source>
        <dbReference type="ARBA" id="ARBA00008416"/>
    </source>
</evidence>
<dbReference type="PANTHER" id="PTHR43212">
    <property type="entry name" value="QUERCETIN 2,3-DIOXYGENASE"/>
    <property type="match status" value="1"/>
</dbReference>
<dbReference type="Gene3D" id="2.60.120.10">
    <property type="entry name" value="Jelly Rolls"/>
    <property type="match status" value="2"/>
</dbReference>
<proteinExistence type="inferred from homology"/>
<keyword evidence="5" id="KW-1185">Reference proteome</keyword>
<dbReference type="PANTHER" id="PTHR43212:SF3">
    <property type="entry name" value="QUERCETIN 2,3-DIOXYGENASE"/>
    <property type="match status" value="1"/>
</dbReference>
<sequence length="248" mass="27625">MLKKIDKTAFMGHGPIQTLYPGYTISGSDSGIGSIGRIDHAYVRGKQHIAMHPHVNDEILSYFRAGKVEHIDSEGYKDTITSTRLMLMKAGKLFYHEELIDGQSEPFEGLQIFIRPGAKNLKPEVTFQNLGQRDSENTWRLLASPTSQTTLRFSSQSWLYDNNVSAGTITELPEMPDNDLTALLYIYQGSVQVNGHIDLEKNEALIVVKEVISIKTGTGAEMVLFYTAEHGSIFKDGMFSGNKASFKD</sequence>
<dbReference type="SUPFAM" id="SSF51182">
    <property type="entry name" value="RmlC-like cupins"/>
    <property type="match status" value="1"/>
</dbReference>
<accession>A0ABR9WF43</accession>
<evidence type="ECO:0000313" key="4">
    <source>
        <dbReference type="EMBL" id="MBE9464013.1"/>
    </source>
</evidence>
<gene>
    <name evidence="4" type="ORF">IEE83_19180</name>
</gene>